<dbReference type="SUPFAM" id="SSF55785">
    <property type="entry name" value="PYP-like sensor domain (PAS domain)"/>
    <property type="match status" value="1"/>
</dbReference>
<feature type="coiled-coil region" evidence="2">
    <location>
        <begin position="284"/>
        <end position="443"/>
    </location>
</feature>
<dbReference type="SMART" id="SM00448">
    <property type="entry name" value="REC"/>
    <property type="match status" value="1"/>
</dbReference>
<proteinExistence type="predicted"/>
<keyword evidence="1" id="KW-0597">Phosphoprotein</keyword>
<gene>
    <name evidence="6" type="ORF">LPB137_03035</name>
</gene>
<feature type="modified residue" description="4-aspartylphosphate" evidence="1">
    <location>
        <position position="63"/>
    </location>
</feature>
<dbReference type="Gene3D" id="3.40.50.2300">
    <property type="match status" value="1"/>
</dbReference>
<dbReference type="InterPro" id="IPR011006">
    <property type="entry name" value="CheY-like_superfamily"/>
</dbReference>
<evidence type="ECO:0000256" key="1">
    <source>
        <dbReference type="PROSITE-ProRule" id="PRU00169"/>
    </source>
</evidence>
<name>A0A1P8KK07_9BACT</name>
<evidence type="ECO:0000313" key="7">
    <source>
        <dbReference type="Proteomes" id="UP000186074"/>
    </source>
</evidence>
<dbReference type="NCBIfam" id="TIGR00229">
    <property type="entry name" value="sensory_box"/>
    <property type="match status" value="1"/>
</dbReference>
<accession>A0A1P8KK07</accession>
<reference evidence="6 7" key="1">
    <citation type="submission" date="2017-01" db="EMBL/GenBank/DDBJ databases">
        <title>Genome sequencing of Arcobacter sp. LPB0137.</title>
        <authorList>
            <person name="Lee G.-W."/>
            <person name="Yi H."/>
        </authorList>
    </citation>
    <scope>NUCLEOTIDE SEQUENCE [LARGE SCALE GENOMIC DNA]</scope>
    <source>
        <strain evidence="6 7">LPB0137</strain>
    </source>
</reference>
<dbReference type="RefSeq" id="WP_076084215.1">
    <property type="nucleotide sequence ID" value="NZ_CP019070.1"/>
</dbReference>
<dbReference type="SUPFAM" id="SSF52172">
    <property type="entry name" value="CheY-like"/>
    <property type="match status" value="1"/>
</dbReference>
<dbReference type="PROSITE" id="PS50110">
    <property type="entry name" value="RESPONSE_REGULATORY"/>
    <property type="match status" value="1"/>
</dbReference>
<dbReference type="AlphaFoldDB" id="A0A1P8KK07"/>
<dbReference type="InterPro" id="IPR035965">
    <property type="entry name" value="PAS-like_dom_sf"/>
</dbReference>
<dbReference type="InterPro" id="IPR001789">
    <property type="entry name" value="Sig_transdc_resp-reg_receiver"/>
</dbReference>
<sequence length="451" mass="53039">MSIDKKLLKRLRILYVEDDAVIRTELSQLLSNFFETVYTAEDGKEGLELYLKNQDDIDIILSDINMPKLSGIDMVKTIRRVDTKVPIFFATAHSDNEFLSEAIKLKIYEYIIKPIDIRHLLSLMNELAGILYQDFLIDQKNRELEKYKEVTDLNNIVIETDIHMKIVKVNDLCCKVSGYTKEELLGQDFKFLKHSEASNDLYVKLYADVLNNQSWQGQLKNRTKDNTSFTTDCYMITLLNDAEEVEGAISIQRDITEELTKKREMQRALMKDKSEIFIRSKEGNAEQYTIINDLKMKLEDAQEELFKVQRSTDKYIYTAEKYSLENRNLKTELNTYKRNSDKLSNSLKLTKENSDLRLDIKRLKIKIEDNQIKFEKDKKQAEVNFQIEIDEITEKLTKLKEKYEAIQTDDVLVQKLAYWKEKANNESKRFENLEKQIMTHANKDILNKVFS</sequence>
<dbReference type="PANTHER" id="PTHR43228">
    <property type="entry name" value="TWO-COMPONENT RESPONSE REGULATOR"/>
    <property type="match status" value="1"/>
</dbReference>
<dbReference type="SMART" id="SM00091">
    <property type="entry name" value="PAS"/>
    <property type="match status" value="1"/>
</dbReference>
<feature type="domain" description="PAC" evidence="5">
    <location>
        <begin position="213"/>
        <end position="267"/>
    </location>
</feature>
<dbReference type="Proteomes" id="UP000186074">
    <property type="component" value="Chromosome"/>
</dbReference>
<keyword evidence="7" id="KW-1185">Reference proteome</keyword>
<dbReference type="STRING" id="1850254.LPB137_03035"/>
<dbReference type="InterPro" id="IPR000014">
    <property type="entry name" value="PAS"/>
</dbReference>
<keyword evidence="2" id="KW-0175">Coiled coil</keyword>
<dbReference type="CDD" id="cd00130">
    <property type="entry name" value="PAS"/>
    <property type="match status" value="1"/>
</dbReference>
<evidence type="ECO:0008006" key="8">
    <source>
        <dbReference type="Google" id="ProtNLM"/>
    </source>
</evidence>
<dbReference type="Pfam" id="PF13426">
    <property type="entry name" value="PAS_9"/>
    <property type="match status" value="1"/>
</dbReference>
<evidence type="ECO:0000313" key="6">
    <source>
        <dbReference type="EMBL" id="APW64889.1"/>
    </source>
</evidence>
<protein>
    <recommendedName>
        <fullName evidence="8">Response regulatory domain-containing protein</fullName>
    </recommendedName>
</protein>
<dbReference type="PROSITE" id="PS50112">
    <property type="entry name" value="PAS"/>
    <property type="match status" value="1"/>
</dbReference>
<dbReference type="Gene3D" id="3.30.450.20">
    <property type="entry name" value="PAS domain"/>
    <property type="match status" value="1"/>
</dbReference>
<dbReference type="GO" id="GO:0000160">
    <property type="term" value="P:phosphorelay signal transduction system"/>
    <property type="evidence" value="ECO:0007669"/>
    <property type="project" value="InterPro"/>
</dbReference>
<dbReference type="EMBL" id="CP019070">
    <property type="protein sequence ID" value="APW64889.1"/>
    <property type="molecule type" value="Genomic_DNA"/>
</dbReference>
<dbReference type="PANTHER" id="PTHR43228:SF1">
    <property type="entry name" value="TWO-COMPONENT RESPONSE REGULATOR ARR22"/>
    <property type="match status" value="1"/>
</dbReference>
<dbReference type="InterPro" id="IPR052048">
    <property type="entry name" value="ST_Response_Regulator"/>
</dbReference>
<dbReference type="OrthoDB" id="5348172at2"/>
<organism evidence="6 7">
    <name type="scientific">Poseidonibacter parvus</name>
    <dbReference type="NCBI Taxonomy" id="1850254"/>
    <lineage>
        <taxon>Bacteria</taxon>
        <taxon>Pseudomonadati</taxon>
        <taxon>Campylobacterota</taxon>
        <taxon>Epsilonproteobacteria</taxon>
        <taxon>Campylobacterales</taxon>
        <taxon>Arcobacteraceae</taxon>
        <taxon>Poseidonibacter</taxon>
    </lineage>
</organism>
<dbReference type="InterPro" id="IPR000700">
    <property type="entry name" value="PAS-assoc_C"/>
</dbReference>
<evidence type="ECO:0000259" key="5">
    <source>
        <dbReference type="PROSITE" id="PS50113"/>
    </source>
</evidence>
<dbReference type="Pfam" id="PF00072">
    <property type="entry name" value="Response_reg"/>
    <property type="match status" value="1"/>
</dbReference>
<evidence type="ECO:0000256" key="2">
    <source>
        <dbReference type="SAM" id="Coils"/>
    </source>
</evidence>
<feature type="domain" description="Response regulatory" evidence="3">
    <location>
        <begin position="12"/>
        <end position="128"/>
    </location>
</feature>
<evidence type="ECO:0000259" key="3">
    <source>
        <dbReference type="PROSITE" id="PS50110"/>
    </source>
</evidence>
<dbReference type="KEGG" id="alp:LPB137_03035"/>
<dbReference type="PROSITE" id="PS50113">
    <property type="entry name" value="PAC"/>
    <property type="match status" value="1"/>
</dbReference>
<dbReference type="CDD" id="cd00156">
    <property type="entry name" value="REC"/>
    <property type="match status" value="1"/>
</dbReference>
<evidence type="ECO:0000259" key="4">
    <source>
        <dbReference type="PROSITE" id="PS50112"/>
    </source>
</evidence>
<feature type="domain" description="PAS" evidence="4">
    <location>
        <begin position="143"/>
        <end position="213"/>
    </location>
</feature>